<evidence type="ECO:0000313" key="1">
    <source>
        <dbReference type="EMBL" id="CAG8529364.1"/>
    </source>
</evidence>
<evidence type="ECO:0000313" key="2">
    <source>
        <dbReference type="Proteomes" id="UP000789739"/>
    </source>
</evidence>
<proteinExistence type="predicted"/>
<dbReference type="EMBL" id="CAJVPI010000394">
    <property type="protein sequence ID" value="CAG8529364.1"/>
    <property type="molecule type" value="Genomic_DNA"/>
</dbReference>
<gene>
    <name evidence="1" type="ORF">PBRASI_LOCUS4031</name>
</gene>
<keyword evidence="2" id="KW-1185">Reference proteome</keyword>
<reference evidence="1" key="1">
    <citation type="submission" date="2021-06" db="EMBL/GenBank/DDBJ databases">
        <authorList>
            <person name="Kallberg Y."/>
            <person name="Tangrot J."/>
            <person name="Rosling A."/>
        </authorList>
    </citation>
    <scope>NUCLEOTIDE SEQUENCE</scope>
    <source>
        <strain evidence="1">BR232B</strain>
    </source>
</reference>
<name>A0A9N9AEE5_9GLOM</name>
<protein>
    <submittedName>
        <fullName evidence="1">4853_t:CDS:1</fullName>
    </submittedName>
</protein>
<accession>A0A9N9AEE5</accession>
<organism evidence="1 2">
    <name type="scientific">Paraglomus brasilianum</name>
    <dbReference type="NCBI Taxonomy" id="144538"/>
    <lineage>
        <taxon>Eukaryota</taxon>
        <taxon>Fungi</taxon>
        <taxon>Fungi incertae sedis</taxon>
        <taxon>Mucoromycota</taxon>
        <taxon>Glomeromycotina</taxon>
        <taxon>Glomeromycetes</taxon>
        <taxon>Paraglomerales</taxon>
        <taxon>Paraglomeraceae</taxon>
        <taxon>Paraglomus</taxon>
    </lineage>
</organism>
<dbReference type="Proteomes" id="UP000789739">
    <property type="component" value="Unassembled WGS sequence"/>
</dbReference>
<dbReference type="AlphaFoldDB" id="A0A9N9AEE5"/>
<comment type="caution">
    <text evidence="1">The sequence shown here is derived from an EMBL/GenBank/DDBJ whole genome shotgun (WGS) entry which is preliminary data.</text>
</comment>
<sequence>METLRQKNQAFNTTANELKEVAVFISIQEILCGLPTSHDLNAKKNNTTISIRFTKQVELRPVLKNVCLEQELQRSARRNAELVGKTRELLKILQRKDGGEVWCIETYRANQVEVMRLSRNMKQAYENLKRA</sequence>